<sequence>MAWLMIGMMTLVVFMSRYTFLEARLPLKKFEKIQVFLGYSAPAVLTAIAAPIVFVREGSELSMGMDNGYLMAGIVACVLVYLTKNTLLTVVLSMALFLFLTC</sequence>
<gene>
    <name evidence="2" type="ORF">L2764_14140</name>
</gene>
<reference evidence="2 3" key="1">
    <citation type="submission" date="2022-01" db="EMBL/GenBank/DDBJ databases">
        <title>Whole genome-based taxonomy of the Shewanellaceae.</title>
        <authorList>
            <person name="Martin-Rodriguez A.J."/>
        </authorList>
    </citation>
    <scope>NUCLEOTIDE SEQUENCE [LARGE SCALE GENOMIC DNA]</scope>
    <source>
        <strain evidence="2 3">DSM 17177</strain>
    </source>
</reference>
<keyword evidence="1" id="KW-0472">Membrane</keyword>
<keyword evidence="3" id="KW-1185">Reference proteome</keyword>
<comment type="caution">
    <text evidence="2">The sequence shown here is derived from an EMBL/GenBank/DDBJ whole genome shotgun (WGS) entry which is preliminary data.</text>
</comment>
<keyword evidence="1" id="KW-1133">Transmembrane helix</keyword>
<organism evidence="2 3">
    <name type="scientific">Shewanella surugensis</name>
    <dbReference type="NCBI Taxonomy" id="212020"/>
    <lineage>
        <taxon>Bacteria</taxon>
        <taxon>Pseudomonadati</taxon>
        <taxon>Pseudomonadota</taxon>
        <taxon>Gammaproteobacteria</taxon>
        <taxon>Alteromonadales</taxon>
        <taxon>Shewanellaceae</taxon>
        <taxon>Shewanella</taxon>
    </lineage>
</organism>
<evidence type="ECO:0000313" key="3">
    <source>
        <dbReference type="Proteomes" id="UP001203423"/>
    </source>
</evidence>
<keyword evidence="1" id="KW-0812">Transmembrane</keyword>
<evidence type="ECO:0000256" key="1">
    <source>
        <dbReference type="SAM" id="Phobius"/>
    </source>
</evidence>
<evidence type="ECO:0000313" key="2">
    <source>
        <dbReference type="EMBL" id="MCL1125584.1"/>
    </source>
</evidence>
<name>A0ABT0LD05_9GAMM</name>
<dbReference type="Pfam" id="PF05437">
    <property type="entry name" value="AzlD"/>
    <property type="match status" value="1"/>
</dbReference>
<dbReference type="Proteomes" id="UP001203423">
    <property type="component" value="Unassembled WGS sequence"/>
</dbReference>
<protein>
    <submittedName>
        <fullName evidence="2">AzlD domain-containing protein</fullName>
    </submittedName>
</protein>
<dbReference type="InterPro" id="IPR008407">
    <property type="entry name" value="Brnchd-chn_aa_trnsp_AzlD"/>
</dbReference>
<feature type="transmembrane region" description="Helical" evidence="1">
    <location>
        <begin position="67"/>
        <end position="100"/>
    </location>
</feature>
<dbReference type="RefSeq" id="WP_248940894.1">
    <property type="nucleotide sequence ID" value="NZ_JAKIKS010000053.1"/>
</dbReference>
<accession>A0ABT0LD05</accession>
<feature type="transmembrane region" description="Helical" evidence="1">
    <location>
        <begin position="6"/>
        <end position="23"/>
    </location>
</feature>
<feature type="transmembrane region" description="Helical" evidence="1">
    <location>
        <begin position="35"/>
        <end position="55"/>
    </location>
</feature>
<proteinExistence type="predicted"/>
<dbReference type="EMBL" id="JAKIKS010000053">
    <property type="protein sequence ID" value="MCL1125584.1"/>
    <property type="molecule type" value="Genomic_DNA"/>
</dbReference>